<evidence type="ECO:0000256" key="6">
    <source>
        <dbReference type="ARBA" id="ARBA00023004"/>
    </source>
</evidence>
<keyword evidence="7" id="KW-0503">Monooxygenase</keyword>
<dbReference type="Pfam" id="PF00067">
    <property type="entry name" value="p450"/>
    <property type="match status" value="1"/>
</dbReference>
<evidence type="ECO:0000256" key="8">
    <source>
        <dbReference type="PIRSR" id="PIRSR602403-1"/>
    </source>
</evidence>
<keyword evidence="9" id="KW-1133">Transmembrane helix</keyword>
<dbReference type="AlphaFoldDB" id="A0AAN6YA92"/>
<reference evidence="10" key="2">
    <citation type="submission" date="2023-05" db="EMBL/GenBank/DDBJ databases">
        <authorList>
            <consortium name="Lawrence Berkeley National Laboratory"/>
            <person name="Steindorff A."/>
            <person name="Hensen N."/>
            <person name="Bonometti L."/>
            <person name="Westerberg I."/>
            <person name="Brannstrom I.O."/>
            <person name="Guillou S."/>
            <person name="Cros-Aarteil S."/>
            <person name="Calhoun S."/>
            <person name="Haridas S."/>
            <person name="Kuo A."/>
            <person name="Mondo S."/>
            <person name="Pangilinan J."/>
            <person name="Riley R."/>
            <person name="Labutti K."/>
            <person name="Andreopoulos B."/>
            <person name="Lipzen A."/>
            <person name="Chen C."/>
            <person name="Yanf M."/>
            <person name="Daum C."/>
            <person name="Ng V."/>
            <person name="Clum A."/>
            <person name="Ohm R."/>
            <person name="Martin F."/>
            <person name="Silar P."/>
            <person name="Natvig D."/>
            <person name="Lalanne C."/>
            <person name="Gautier V."/>
            <person name="Ament-Velasquez S.L."/>
            <person name="Kruys A."/>
            <person name="Hutchinson M.I."/>
            <person name="Powell A.J."/>
            <person name="Barry K."/>
            <person name="Miller A.N."/>
            <person name="Grigoriev I.V."/>
            <person name="Debuchy R."/>
            <person name="Gladieux P."/>
            <person name="Thoren M.H."/>
            <person name="Johannesson H."/>
        </authorList>
    </citation>
    <scope>NUCLEOTIDE SEQUENCE</scope>
    <source>
        <strain evidence="10">PSN293</strain>
    </source>
</reference>
<dbReference type="EMBL" id="MU858118">
    <property type="protein sequence ID" value="KAK4212942.1"/>
    <property type="molecule type" value="Genomic_DNA"/>
</dbReference>
<comment type="similarity">
    <text evidence="2">Belongs to the cytochrome P450 family.</text>
</comment>
<dbReference type="GO" id="GO:0020037">
    <property type="term" value="F:heme binding"/>
    <property type="evidence" value="ECO:0007669"/>
    <property type="project" value="InterPro"/>
</dbReference>
<keyword evidence="3 8" id="KW-0349">Heme</keyword>
<keyword evidence="9" id="KW-0812">Transmembrane</keyword>
<proteinExistence type="inferred from homology"/>
<dbReference type="InterPro" id="IPR050121">
    <property type="entry name" value="Cytochrome_P450_monoxygenase"/>
</dbReference>
<keyword evidence="9" id="KW-0472">Membrane</keyword>
<keyword evidence="4 8" id="KW-0479">Metal-binding</keyword>
<sequence length="536" mass="60715">MIIPELRLLVYMLPAAYLLYQAGLVIYNLYFHPLAKFPGSKLAAATSWYEFYFDYWLEGQYIFEIERMHKKHGPVIRINPEEVSIHDADFYNELYVTESKRRTNAYDIFCKGIDFDGSHLLTADHDLHRRRRKPLEPFFSRMGISRLQPMVAEVALHLETRIRDLKGSGRVIRLDHAFSAFSGDIIGRICLDDGPNGSRFLDDPDFSPEWYDVIHSIVRSIPLFTGFPWLVRVLSLVPERVLLWAYPRGQMFNIFKRRAKQHIQRAMKSVAPVTALNEKGPSNTILKNTGGEEEAYSLFHHIVNSDMPSSERSEERLAKEAQVLLGGGTASTARTIGFAAFYILSRPAIRTKLEAEVRQPMAGWPGKAPTWAELEKLPFLQAIIKESLRLSYGVMHRLPRVSPDVPIQYGGGSYTVPPGVPVGMSAYLMHSDPAVFPSPSEFIPERWISDDEPPLRGSGGIAAMNRSYVPFCRGSRNCLGMNLAMAEMSLILAVLFRPNGPDFELFETDESDVRQAHDFLIPLPKITTKGVRALIR</sequence>
<dbReference type="GO" id="GO:0016705">
    <property type="term" value="F:oxidoreductase activity, acting on paired donors, with incorporation or reduction of molecular oxygen"/>
    <property type="evidence" value="ECO:0007669"/>
    <property type="project" value="InterPro"/>
</dbReference>
<dbReference type="CDD" id="cd11062">
    <property type="entry name" value="CYP58-like"/>
    <property type="match status" value="1"/>
</dbReference>
<dbReference type="InterPro" id="IPR036396">
    <property type="entry name" value="Cyt_P450_sf"/>
</dbReference>
<keyword evidence="6 8" id="KW-0408">Iron</keyword>
<dbReference type="PANTHER" id="PTHR24305:SF157">
    <property type="entry name" value="N-ACETYLTRYPTOPHAN 6-HYDROXYLASE IVOC-RELATED"/>
    <property type="match status" value="1"/>
</dbReference>
<evidence type="ECO:0000256" key="7">
    <source>
        <dbReference type="ARBA" id="ARBA00023033"/>
    </source>
</evidence>
<dbReference type="PRINTS" id="PR00385">
    <property type="entry name" value="P450"/>
</dbReference>
<evidence type="ECO:0000313" key="11">
    <source>
        <dbReference type="Proteomes" id="UP001301769"/>
    </source>
</evidence>
<comment type="cofactor">
    <cofactor evidence="1 8">
        <name>heme</name>
        <dbReference type="ChEBI" id="CHEBI:30413"/>
    </cofactor>
</comment>
<evidence type="ECO:0000256" key="2">
    <source>
        <dbReference type="ARBA" id="ARBA00010617"/>
    </source>
</evidence>
<evidence type="ECO:0000256" key="3">
    <source>
        <dbReference type="ARBA" id="ARBA00022617"/>
    </source>
</evidence>
<evidence type="ECO:0000256" key="4">
    <source>
        <dbReference type="ARBA" id="ARBA00022723"/>
    </source>
</evidence>
<dbReference type="PRINTS" id="PR00465">
    <property type="entry name" value="EP450IV"/>
</dbReference>
<dbReference type="InterPro" id="IPR001128">
    <property type="entry name" value="Cyt_P450"/>
</dbReference>
<keyword evidence="11" id="KW-1185">Reference proteome</keyword>
<dbReference type="InterPro" id="IPR002403">
    <property type="entry name" value="Cyt_P450_E_grp-IV"/>
</dbReference>
<dbReference type="GO" id="GO:0004497">
    <property type="term" value="F:monooxygenase activity"/>
    <property type="evidence" value="ECO:0007669"/>
    <property type="project" value="UniProtKB-KW"/>
</dbReference>
<dbReference type="Proteomes" id="UP001301769">
    <property type="component" value="Unassembled WGS sequence"/>
</dbReference>
<organism evidence="10 11">
    <name type="scientific">Rhypophila decipiens</name>
    <dbReference type="NCBI Taxonomy" id="261697"/>
    <lineage>
        <taxon>Eukaryota</taxon>
        <taxon>Fungi</taxon>
        <taxon>Dikarya</taxon>
        <taxon>Ascomycota</taxon>
        <taxon>Pezizomycotina</taxon>
        <taxon>Sordariomycetes</taxon>
        <taxon>Sordariomycetidae</taxon>
        <taxon>Sordariales</taxon>
        <taxon>Naviculisporaceae</taxon>
        <taxon>Rhypophila</taxon>
    </lineage>
</organism>
<protein>
    <submittedName>
        <fullName evidence="10">Cytochrome P450</fullName>
    </submittedName>
</protein>
<dbReference type="SUPFAM" id="SSF48264">
    <property type="entry name" value="Cytochrome P450"/>
    <property type="match status" value="1"/>
</dbReference>
<name>A0AAN6YA92_9PEZI</name>
<evidence type="ECO:0000313" key="10">
    <source>
        <dbReference type="EMBL" id="KAK4212942.1"/>
    </source>
</evidence>
<dbReference type="Gene3D" id="1.10.630.10">
    <property type="entry name" value="Cytochrome P450"/>
    <property type="match status" value="1"/>
</dbReference>
<dbReference type="GO" id="GO:0005506">
    <property type="term" value="F:iron ion binding"/>
    <property type="evidence" value="ECO:0007669"/>
    <property type="project" value="InterPro"/>
</dbReference>
<gene>
    <name evidence="10" type="ORF">QBC37DRAFT_424074</name>
</gene>
<evidence type="ECO:0000256" key="1">
    <source>
        <dbReference type="ARBA" id="ARBA00001971"/>
    </source>
</evidence>
<evidence type="ECO:0000256" key="9">
    <source>
        <dbReference type="SAM" id="Phobius"/>
    </source>
</evidence>
<reference evidence="10" key="1">
    <citation type="journal article" date="2023" name="Mol. Phylogenet. Evol.">
        <title>Genome-scale phylogeny and comparative genomics of the fungal order Sordariales.</title>
        <authorList>
            <person name="Hensen N."/>
            <person name="Bonometti L."/>
            <person name="Westerberg I."/>
            <person name="Brannstrom I.O."/>
            <person name="Guillou S."/>
            <person name="Cros-Aarteil S."/>
            <person name="Calhoun S."/>
            <person name="Haridas S."/>
            <person name="Kuo A."/>
            <person name="Mondo S."/>
            <person name="Pangilinan J."/>
            <person name="Riley R."/>
            <person name="LaButti K."/>
            <person name="Andreopoulos B."/>
            <person name="Lipzen A."/>
            <person name="Chen C."/>
            <person name="Yan M."/>
            <person name="Daum C."/>
            <person name="Ng V."/>
            <person name="Clum A."/>
            <person name="Steindorff A."/>
            <person name="Ohm R.A."/>
            <person name="Martin F."/>
            <person name="Silar P."/>
            <person name="Natvig D.O."/>
            <person name="Lalanne C."/>
            <person name="Gautier V."/>
            <person name="Ament-Velasquez S.L."/>
            <person name="Kruys A."/>
            <person name="Hutchinson M.I."/>
            <person name="Powell A.J."/>
            <person name="Barry K."/>
            <person name="Miller A.N."/>
            <person name="Grigoriev I.V."/>
            <person name="Debuchy R."/>
            <person name="Gladieux P."/>
            <person name="Hiltunen Thoren M."/>
            <person name="Johannesson H."/>
        </authorList>
    </citation>
    <scope>NUCLEOTIDE SEQUENCE</scope>
    <source>
        <strain evidence="10">PSN293</strain>
    </source>
</reference>
<feature type="transmembrane region" description="Helical" evidence="9">
    <location>
        <begin position="9"/>
        <end position="30"/>
    </location>
</feature>
<accession>A0AAN6YA92</accession>
<feature type="binding site" description="axial binding residue" evidence="8">
    <location>
        <position position="478"/>
    </location>
    <ligand>
        <name>heme</name>
        <dbReference type="ChEBI" id="CHEBI:30413"/>
    </ligand>
    <ligandPart>
        <name>Fe</name>
        <dbReference type="ChEBI" id="CHEBI:18248"/>
    </ligandPart>
</feature>
<dbReference type="PANTHER" id="PTHR24305">
    <property type="entry name" value="CYTOCHROME P450"/>
    <property type="match status" value="1"/>
</dbReference>
<comment type="caution">
    <text evidence="10">The sequence shown here is derived from an EMBL/GenBank/DDBJ whole genome shotgun (WGS) entry which is preliminary data.</text>
</comment>
<evidence type="ECO:0000256" key="5">
    <source>
        <dbReference type="ARBA" id="ARBA00023002"/>
    </source>
</evidence>
<keyword evidence="5" id="KW-0560">Oxidoreductase</keyword>